<protein>
    <submittedName>
        <fullName evidence="3">Uncharacterized protein</fullName>
    </submittedName>
</protein>
<accession>A0A9D2D5W9</accession>
<proteinExistence type="predicted"/>
<dbReference type="Proteomes" id="UP000824025">
    <property type="component" value="Unassembled WGS sequence"/>
</dbReference>
<keyword evidence="1" id="KW-0175">Coiled coil</keyword>
<comment type="caution">
    <text evidence="3">The sequence shown here is derived from an EMBL/GenBank/DDBJ whole genome shotgun (WGS) entry which is preliminary data.</text>
</comment>
<evidence type="ECO:0000256" key="1">
    <source>
        <dbReference type="SAM" id="Coils"/>
    </source>
</evidence>
<feature type="coiled-coil region" evidence="1">
    <location>
        <begin position="33"/>
        <end position="71"/>
    </location>
</feature>
<dbReference type="AlphaFoldDB" id="A0A9D2D5W9"/>
<evidence type="ECO:0000313" key="4">
    <source>
        <dbReference type="Proteomes" id="UP000824025"/>
    </source>
</evidence>
<evidence type="ECO:0000256" key="2">
    <source>
        <dbReference type="SAM" id="Phobius"/>
    </source>
</evidence>
<keyword evidence="2" id="KW-0472">Membrane</keyword>
<dbReference type="EMBL" id="DXCF01000005">
    <property type="protein sequence ID" value="HIZ09124.1"/>
    <property type="molecule type" value="Genomic_DNA"/>
</dbReference>
<evidence type="ECO:0000313" key="3">
    <source>
        <dbReference type="EMBL" id="HIZ09124.1"/>
    </source>
</evidence>
<name>A0A9D2D5W9_9FIRM</name>
<reference evidence="3" key="1">
    <citation type="journal article" date="2021" name="PeerJ">
        <title>Extensive microbial diversity within the chicken gut microbiome revealed by metagenomics and culture.</title>
        <authorList>
            <person name="Gilroy R."/>
            <person name="Ravi A."/>
            <person name="Getino M."/>
            <person name="Pursley I."/>
            <person name="Horton D.L."/>
            <person name="Alikhan N.F."/>
            <person name="Baker D."/>
            <person name="Gharbi K."/>
            <person name="Hall N."/>
            <person name="Watson M."/>
            <person name="Adriaenssens E.M."/>
            <person name="Foster-Nyarko E."/>
            <person name="Jarju S."/>
            <person name="Secka A."/>
            <person name="Antonio M."/>
            <person name="Oren A."/>
            <person name="Chaudhuri R.R."/>
            <person name="La Ragione R."/>
            <person name="Hildebrand F."/>
            <person name="Pallen M.J."/>
        </authorList>
    </citation>
    <scope>NUCLEOTIDE SEQUENCE</scope>
    <source>
        <strain evidence="3">CHK192-19661</strain>
    </source>
</reference>
<sequence>MTALIVIIAIICVFCLIPLFAFIVFGIKAVIEKWEAKQKHREQQEEARKQEEQEKAAREAEERKCAALAEKYGVPAVRPAAAPLLEKPADERRAELASFVGQVRQLPPDLLAEAESWEAAPAVEIKKEGSAIFSSSLLRNGDELVLIQKPHIWAKRYFSNLKEAREAVSAFEEALASKEEGAVDAAIASYWTGFSILKATKEIHLLSMDDVAYFSISEQTTSTQTQTSSVDHTKMPGKLGTMTNEVLFGSAYATAKAVQKANSATRTETTVRTDTKRTATLYFHHACGRQPLQFSGDDVNALEAMMPEKRK</sequence>
<reference evidence="3" key="2">
    <citation type="submission" date="2021-04" db="EMBL/GenBank/DDBJ databases">
        <authorList>
            <person name="Gilroy R."/>
        </authorList>
    </citation>
    <scope>NUCLEOTIDE SEQUENCE</scope>
    <source>
        <strain evidence="3">CHK192-19661</strain>
    </source>
</reference>
<keyword evidence="2" id="KW-0812">Transmembrane</keyword>
<organism evidence="3 4">
    <name type="scientific">Candidatus Borkfalkia avicola</name>
    <dbReference type="NCBI Taxonomy" id="2838503"/>
    <lineage>
        <taxon>Bacteria</taxon>
        <taxon>Bacillati</taxon>
        <taxon>Bacillota</taxon>
        <taxon>Clostridia</taxon>
        <taxon>Christensenellales</taxon>
        <taxon>Christensenellaceae</taxon>
        <taxon>Candidatus Borkfalkia</taxon>
    </lineage>
</organism>
<gene>
    <name evidence="3" type="ORF">H9726_01425</name>
</gene>
<keyword evidence="2" id="KW-1133">Transmembrane helix</keyword>
<feature type="transmembrane region" description="Helical" evidence="2">
    <location>
        <begin position="6"/>
        <end position="31"/>
    </location>
</feature>